<feature type="region of interest" description="Disordered" evidence="1">
    <location>
        <begin position="506"/>
        <end position="534"/>
    </location>
</feature>
<keyword evidence="3" id="KW-1185">Reference proteome</keyword>
<evidence type="ECO:0000313" key="3">
    <source>
        <dbReference type="Proteomes" id="UP000215902"/>
    </source>
</evidence>
<protein>
    <submittedName>
        <fullName evidence="2">Uncharacterized protein</fullName>
    </submittedName>
</protein>
<reference evidence="2 3" key="1">
    <citation type="submission" date="2017-06" db="EMBL/GenBank/DDBJ databases">
        <title>A platform for efficient transgenesis in Macrostomum lignano, a flatworm model organism for stem cell research.</title>
        <authorList>
            <person name="Berezikov E."/>
        </authorList>
    </citation>
    <scope>NUCLEOTIDE SEQUENCE [LARGE SCALE GENOMIC DNA]</scope>
    <source>
        <strain evidence="2">DV1</strain>
        <tissue evidence="2">Whole organism</tissue>
    </source>
</reference>
<accession>A0A267GRD3</accession>
<feature type="region of interest" description="Disordered" evidence="1">
    <location>
        <begin position="1"/>
        <end position="35"/>
    </location>
</feature>
<feature type="compositionally biased region" description="Basic and acidic residues" evidence="1">
    <location>
        <begin position="516"/>
        <end position="526"/>
    </location>
</feature>
<dbReference type="EMBL" id="NIVC01000181">
    <property type="protein sequence ID" value="PAA88596.1"/>
    <property type="molecule type" value="Genomic_DNA"/>
</dbReference>
<name>A0A267GRD3_9PLAT</name>
<gene>
    <name evidence="2" type="ORF">BOX15_Mlig026584g1</name>
</gene>
<feature type="compositionally biased region" description="Basic and acidic residues" evidence="1">
    <location>
        <begin position="567"/>
        <end position="577"/>
    </location>
</feature>
<proteinExistence type="predicted"/>
<evidence type="ECO:0000256" key="1">
    <source>
        <dbReference type="SAM" id="MobiDB-lite"/>
    </source>
</evidence>
<feature type="compositionally biased region" description="Low complexity" evidence="1">
    <location>
        <begin position="548"/>
        <end position="562"/>
    </location>
</feature>
<comment type="caution">
    <text evidence="2">The sequence shown here is derived from an EMBL/GenBank/DDBJ whole genome shotgun (WGS) entry which is preliminary data.</text>
</comment>
<organism evidence="2 3">
    <name type="scientific">Macrostomum lignano</name>
    <dbReference type="NCBI Taxonomy" id="282301"/>
    <lineage>
        <taxon>Eukaryota</taxon>
        <taxon>Metazoa</taxon>
        <taxon>Spiralia</taxon>
        <taxon>Lophotrochozoa</taxon>
        <taxon>Platyhelminthes</taxon>
        <taxon>Rhabditophora</taxon>
        <taxon>Macrostomorpha</taxon>
        <taxon>Macrostomida</taxon>
        <taxon>Macrostomidae</taxon>
        <taxon>Macrostomum</taxon>
    </lineage>
</organism>
<feature type="region of interest" description="Disordered" evidence="1">
    <location>
        <begin position="548"/>
        <end position="577"/>
    </location>
</feature>
<dbReference type="AlphaFoldDB" id="A0A267GRD3"/>
<evidence type="ECO:0000313" key="2">
    <source>
        <dbReference type="EMBL" id="PAA88596.1"/>
    </source>
</evidence>
<dbReference type="Proteomes" id="UP000215902">
    <property type="component" value="Unassembled WGS sequence"/>
</dbReference>
<sequence>MLRRNCLRTSGRPVRPLSNCASKHAGSLGPWMSPPANATTCSKNGNNKKPSGSADFANDKSCGHLSDTTRFCLQTNNNKRERSAVAATSKSADSLSKLWLNQPVQESPTATPDIISNHLDDDESAVQSVDSEVTTRPTLTTERATLRTRLDLQTNNSRRERVWGVGSGSCGPASSSAAGEELCDDYEVVSELTEPISLENTSAVAKGSDAMVKNSLSRPTEIIDTSKLVEEGKVSTEYIDEPEIIEEQDRAMIDEYEKTFAYARRLRGLLNMKFKELDRGTVDTNFLLIKAHEHPTQRLIERWRNVDYGISYNEQVKRQKLIEDYRANAVKKKGKKGDEQEPVYPDQIRFTVRFRQENSEKRWKDYLNYRKNQKKLGGKKGSGPVPKPNDKYVFAFLDIWSYALVVFVKPSACVKDIINPVFARLGLEQRADFTYTVGCFKNDKRAGKAKIIGVPNGPEPVDVNTLASDLYKSNCTEIYVNDNRCEMFSIFPTYYNPALANKIDEEQDKKKKGKGKGKDKGKDKGGKNKSNAENFASSNVSANNFAKADQSLSSSLSSSSSESESESAQKKSTKDLNQRIHRQADLFDKTTATISPLLASRRYLAVVEETSHESLA</sequence>